<reference evidence="10" key="1">
    <citation type="journal article" date="2020" name="mSystems">
        <title>Genome- and Community-Level Interaction Insights into Carbon Utilization and Element Cycling Functions of Hydrothermarchaeota in Hydrothermal Sediment.</title>
        <authorList>
            <person name="Zhou Z."/>
            <person name="Liu Y."/>
            <person name="Xu W."/>
            <person name="Pan J."/>
            <person name="Luo Z.H."/>
            <person name="Li M."/>
        </authorList>
    </citation>
    <scope>NUCLEOTIDE SEQUENCE [LARGE SCALE GENOMIC DNA]</scope>
    <source>
        <strain evidence="10">HyVt-501</strain>
    </source>
</reference>
<dbReference type="AlphaFoldDB" id="A0A7C5QH59"/>
<proteinExistence type="inferred from homology"/>
<dbReference type="GO" id="GO:0005886">
    <property type="term" value="C:plasma membrane"/>
    <property type="evidence" value="ECO:0007669"/>
    <property type="project" value="UniProtKB-SubCell"/>
</dbReference>
<dbReference type="Pfam" id="PF00482">
    <property type="entry name" value="T2SSF"/>
    <property type="match status" value="2"/>
</dbReference>
<evidence type="ECO:0000256" key="6">
    <source>
        <dbReference type="ARBA" id="ARBA00022989"/>
    </source>
</evidence>
<keyword evidence="3" id="KW-1003">Cell membrane</keyword>
<dbReference type="PANTHER" id="PTHR30012:SF0">
    <property type="entry name" value="TYPE II SECRETION SYSTEM PROTEIN F-RELATED"/>
    <property type="match status" value="1"/>
</dbReference>
<feature type="domain" description="Type II secretion system protein GspF" evidence="9">
    <location>
        <begin position="79"/>
        <end position="202"/>
    </location>
</feature>
<organism evidence="10">
    <name type="scientific">Aquifex aeolicus</name>
    <dbReference type="NCBI Taxonomy" id="63363"/>
    <lineage>
        <taxon>Bacteria</taxon>
        <taxon>Pseudomonadati</taxon>
        <taxon>Aquificota</taxon>
        <taxon>Aquificia</taxon>
        <taxon>Aquificales</taxon>
        <taxon>Aquificaceae</taxon>
        <taxon>Aquifex</taxon>
    </lineage>
</organism>
<dbReference type="Gene3D" id="1.20.81.30">
    <property type="entry name" value="Type II secretion system (T2SS), domain F"/>
    <property type="match status" value="2"/>
</dbReference>
<feature type="transmembrane region" description="Helical" evidence="8">
    <location>
        <begin position="386"/>
        <end position="406"/>
    </location>
</feature>
<dbReference type="InterPro" id="IPR003004">
    <property type="entry name" value="GspF/PilC"/>
</dbReference>
<evidence type="ECO:0000256" key="3">
    <source>
        <dbReference type="ARBA" id="ARBA00022475"/>
    </source>
</evidence>
<evidence type="ECO:0000259" key="9">
    <source>
        <dbReference type="Pfam" id="PF00482"/>
    </source>
</evidence>
<dbReference type="FunFam" id="1.20.81.30:FF:000001">
    <property type="entry name" value="Type II secretion system protein F"/>
    <property type="match status" value="2"/>
</dbReference>
<evidence type="ECO:0000313" key="10">
    <source>
        <dbReference type="EMBL" id="HHJ63402.1"/>
    </source>
</evidence>
<evidence type="ECO:0000256" key="4">
    <source>
        <dbReference type="ARBA" id="ARBA00022519"/>
    </source>
</evidence>
<name>A0A7C5QH59_AQUAO</name>
<evidence type="ECO:0000256" key="5">
    <source>
        <dbReference type="ARBA" id="ARBA00022692"/>
    </source>
</evidence>
<keyword evidence="6 8" id="KW-1133">Transmembrane helix</keyword>
<comment type="subcellular location">
    <subcellularLocation>
        <location evidence="1">Cell inner membrane</location>
        <topology evidence="1">Multi-pass membrane protein</topology>
    </subcellularLocation>
</comment>
<dbReference type="InterPro" id="IPR042094">
    <property type="entry name" value="T2SS_GspF_sf"/>
</dbReference>
<evidence type="ECO:0000256" key="2">
    <source>
        <dbReference type="ARBA" id="ARBA00005745"/>
    </source>
</evidence>
<comment type="caution">
    <text evidence="10">The sequence shown here is derived from an EMBL/GenBank/DDBJ whole genome shotgun (WGS) entry which is preliminary data.</text>
</comment>
<dbReference type="PRINTS" id="PR00812">
    <property type="entry name" value="BCTERIALGSPF"/>
</dbReference>
<evidence type="ECO:0000256" key="1">
    <source>
        <dbReference type="ARBA" id="ARBA00004429"/>
    </source>
</evidence>
<comment type="similarity">
    <text evidence="2">Belongs to the GSP F family.</text>
</comment>
<dbReference type="PANTHER" id="PTHR30012">
    <property type="entry name" value="GENERAL SECRETION PATHWAY PROTEIN"/>
    <property type="match status" value="1"/>
</dbReference>
<protein>
    <submittedName>
        <fullName evidence="10">Type II secretion system F family protein</fullName>
    </submittedName>
</protein>
<dbReference type="InterPro" id="IPR018076">
    <property type="entry name" value="T2SS_GspF_dom"/>
</dbReference>
<feature type="transmembrane region" description="Helical" evidence="8">
    <location>
        <begin position="233"/>
        <end position="251"/>
    </location>
</feature>
<evidence type="ECO:0000256" key="7">
    <source>
        <dbReference type="ARBA" id="ARBA00023136"/>
    </source>
</evidence>
<evidence type="ECO:0000256" key="8">
    <source>
        <dbReference type="SAM" id="Phobius"/>
    </source>
</evidence>
<dbReference type="EMBL" id="DRNB01000018">
    <property type="protein sequence ID" value="HHJ63402.1"/>
    <property type="molecule type" value="Genomic_DNA"/>
</dbReference>
<keyword evidence="4" id="KW-0997">Cell inner membrane</keyword>
<keyword evidence="5 8" id="KW-0812">Transmembrane</keyword>
<accession>A0A7C5QH59</accession>
<sequence length="414" mass="45749">MPKYRVRAYTEAGDLVEDVFEAPSFNDLLEKVREKGYHFINADELIEGAEPEVKKEKEEKKKGRTFFLGKVGDRDTALFCRQLGAMVNAGVGIIDALDIVAGQMPNKKLATAVGEVARDVSEGMSLSDSMARRKDVFPELVINLVAVGEETGELDRALMRASEYYEKLAMIKSKIKSASFYPIFVLVIATVIVTGILYFLVPTFAEIYAGFGASLPLPTQVLINMSNVLRENILYIIGSIIVFSVVFRILYTRNYSFRRGVHKLILKSPKFGDLAVKSAMAKFGRTMATLFASGVSIEKALEVAGKVAGNLIIKEAVDRVQKDVTEGQAMWSAMEKTGQFPKLIVAMVKVGEETGRLDEMLDTIARFYEDEVDRTVEGLITLIEPMLIVVLGTIVGGILIALYMPIFKIGELVK</sequence>
<gene>
    <name evidence="10" type="ORF">ENJ61_00685</name>
</gene>
<keyword evidence="7 8" id="KW-0472">Membrane</keyword>
<feature type="domain" description="Type II secretion system protein GspF" evidence="9">
    <location>
        <begin position="285"/>
        <end position="405"/>
    </location>
</feature>
<feature type="transmembrane region" description="Helical" evidence="8">
    <location>
        <begin position="180"/>
        <end position="201"/>
    </location>
</feature>
<dbReference type="Proteomes" id="UP000885792">
    <property type="component" value="Unassembled WGS sequence"/>
</dbReference>